<feature type="region of interest" description="Disordered" evidence="5">
    <location>
        <begin position="195"/>
        <end position="359"/>
    </location>
</feature>
<dbReference type="GO" id="GO:0005737">
    <property type="term" value="C:cytoplasm"/>
    <property type="evidence" value="ECO:0007669"/>
    <property type="project" value="UniProtKB-SubCell"/>
</dbReference>
<feature type="compositionally biased region" description="Polar residues" evidence="5">
    <location>
        <begin position="231"/>
        <end position="246"/>
    </location>
</feature>
<feature type="region of interest" description="Disordered" evidence="5">
    <location>
        <begin position="625"/>
        <end position="689"/>
    </location>
</feature>
<keyword evidence="7" id="KW-1185">Reference proteome</keyword>
<dbReference type="PANTHER" id="PTHR31250">
    <property type="entry name" value="IQ DOMAIN-CONTAINING PROTEIN IQM3"/>
    <property type="match status" value="1"/>
</dbReference>
<sequence>MWLQSKTISDLHFKLLGIAVKQQSIYTAFHGSQVFDELVIYIEFSTFSSFCQSLNFNSFRPEPKTTRSLMVSEKMIYEGSLNFKARELDNMLVCKTSSPADMESNVSARATRDSKDRLETLDQNGNSSKEKGTSDSKDQIVCQSNDMENNVSARPTSDSKDQLETSDQNGNSSREKGTSDSKDQFVCQSNYMENNAPARATSDSKDRLETSDQNSNSLREKGTNDSKDQCVCQNNDMENNVSARATSDSKDRLETSDQNSNSLREKGTNDSKDQCVCQNNDMENNVPARATSDSKDRLETSDQNSNSLREKGTNDSKDQCVCQNNDMENNVSARATSDSKDRLEISDQNGNSTRAKGTTHRCQAALKLQKVYKSFRTRRQLADCAILVEQRWWKVLDFAELKRSSISFFDIEKPETAVSRWARARTRAAKVGKGLSKDKKARKLALQHWLEAIDPRHRYGHNLHFYYAKWLHCESKQPFFYWLDIGEGREVRHESCPRSKLTTQCIKYLGPVERKAYEVVVEDGKLVYKESGILLDTTKGPKETKWIFVLSVSKDLYVGQKSKGTFQHSSFLAGGATLSAGRLVVEDGILKSVWPHSGHYLPTEENFQEFMSFLMEHNVDLTNVKKTPGEDEEAGFFKKSSNMGVRNSPQKAGSSKDTMTTNAEGTVEESTDSRNEDSNSAENPPLLSRLPEGFCSKIAKLEIPQREDVFDVFKEQPPITCREYFPESDSEDGYETAEESILTEEDFMVSKLHLFDEDAFEEDEKPISKEKIMQRIDSHKGMKSYQLAQHLTTRWSTGAGPRIGCMRDYPSELQFRVLQQANLSPRPVGRSPRLRIPSPVCREKQVQQ</sequence>
<feature type="compositionally biased region" description="Polar residues" evidence="5">
    <location>
        <begin position="321"/>
        <end position="336"/>
    </location>
</feature>
<keyword evidence="3" id="KW-0963">Cytoplasm</keyword>
<feature type="compositionally biased region" description="Basic and acidic residues" evidence="5">
    <location>
        <begin position="128"/>
        <end position="138"/>
    </location>
</feature>
<keyword evidence="4" id="KW-0539">Nucleus</keyword>
<accession>A0AAW1VMG0</accession>
<dbReference type="AlphaFoldDB" id="A0AAW1VMG0"/>
<evidence type="ECO:0000313" key="7">
    <source>
        <dbReference type="Proteomes" id="UP001457282"/>
    </source>
</evidence>
<comment type="caution">
    <text evidence="6">The sequence shown here is derived from an EMBL/GenBank/DDBJ whole genome shotgun (WGS) entry which is preliminary data.</text>
</comment>
<comment type="subcellular location">
    <subcellularLocation>
        <location evidence="2">Cytoplasm</location>
    </subcellularLocation>
    <subcellularLocation>
        <location evidence="1">Nucleus</location>
    </subcellularLocation>
</comment>
<feature type="compositionally biased region" description="Basic and acidic residues" evidence="5">
    <location>
        <begin position="218"/>
        <end position="228"/>
    </location>
</feature>
<name>A0AAW1VMG0_RUBAR</name>
<evidence type="ECO:0000256" key="4">
    <source>
        <dbReference type="ARBA" id="ARBA00023242"/>
    </source>
</evidence>
<feature type="compositionally biased region" description="Polar residues" evidence="5">
    <location>
        <begin position="141"/>
        <end position="156"/>
    </location>
</feature>
<dbReference type="InterPro" id="IPR044159">
    <property type="entry name" value="IQM"/>
</dbReference>
<feature type="compositionally biased region" description="Basic and acidic residues" evidence="5">
    <location>
        <begin position="173"/>
        <end position="182"/>
    </location>
</feature>
<feature type="region of interest" description="Disordered" evidence="5">
    <location>
        <begin position="102"/>
        <end position="182"/>
    </location>
</feature>
<feature type="compositionally biased region" description="Polar residues" evidence="5">
    <location>
        <begin position="346"/>
        <end position="356"/>
    </location>
</feature>
<evidence type="ECO:0000313" key="6">
    <source>
        <dbReference type="EMBL" id="KAK9906032.1"/>
    </source>
</evidence>
<feature type="compositionally biased region" description="Polar residues" evidence="5">
    <location>
        <begin position="639"/>
        <end position="664"/>
    </location>
</feature>
<feature type="region of interest" description="Disordered" evidence="5">
    <location>
        <begin position="824"/>
        <end position="848"/>
    </location>
</feature>
<organism evidence="6 7">
    <name type="scientific">Rubus argutus</name>
    <name type="common">Southern blackberry</name>
    <dbReference type="NCBI Taxonomy" id="59490"/>
    <lineage>
        <taxon>Eukaryota</taxon>
        <taxon>Viridiplantae</taxon>
        <taxon>Streptophyta</taxon>
        <taxon>Embryophyta</taxon>
        <taxon>Tracheophyta</taxon>
        <taxon>Spermatophyta</taxon>
        <taxon>Magnoliopsida</taxon>
        <taxon>eudicotyledons</taxon>
        <taxon>Gunneridae</taxon>
        <taxon>Pentapetalae</taxon>
        <taxon>rosids</taxon>
        <taxon>fabids</taxon>
        <taxon>Rosales</taxon>
        <taxon>Rosaceae</taxon>
        <taxon>Rosoideae</taxon>
        <taxon>Rosoideae incertae sedis</taxon>
        <taxon>Rubus</taxon>
    </lineage>
</organism>
<dbReference type="Proteomes" id="UP001457282">
    <property type="component" value="Unassembled WGS sequence"/>
</dbReference>
<proteinExistence type="predicted"/>
<evidence type="ECO:0000256" key="3">
    <source>
        <dbReference type="ARBA" id="ARBA00022490"/>
    </source>
</evidence>
<gene>
    <name evidence="6" type="ORF">M0R45_000079</name>
</gene>
<dbReference type="EMBL" id="JBEDUW010000117">
    <property type="protein sequence ID" value="KAK9906032.1"/>
    <property type="molecule type" value="Genomic_DNA"/>
</dbReference>
<evidence type="ECO:0000256" key="5">
    <source>
        <dbReference type="SAM" id="MobiDB-lite"/>
    </source>
</evidence>
<evidence type="ECO:0000256" key="1">
    <source>
        <dbReference type="ARBA" id="ARBA00004123"/>
    </source>
</evidence>
<dbReference type="PANTHER" id="PTHR31250:SF38">
    <property type="entry name" value="IQ DOMAIN-CONTAINING PROTEIN IQM6"/>
    <property type="match status" value="1"/>
</dbReference>
<feature type="compositionally biased region" description="Basic and acidic residues" evidence="5">
    <location>
        <begin position="308"/>
        <end position="318"/>
    </location>
</feature>
<evidence type="ECO:0000256" key="2">
    <source>
        <dbReference type="ARBA" id="ARBA00004496"/>
    </source>
</evidence>
<protein>
    <submittedName>
        <fullName evidence="6">Uncharacterized protein</fullName>
    </submittedName>
</protein>
<dbReference type="GO" id="GO:0005634">
    <property type="term" value="C:nucleus"/>
    <property type="evidence" value="ECO:0007669"/>
    <property type="project" value="UniProtKB-SubCell"/>
</dbReference>
<feature type="compositionally biased region" description="Basic and acidic residues" evidence="5">
    <location>
        <begin position="263"/>
        <end position="273"/>
    </location>
</feature>
<feature type="compositionally biased region" description="Basic and acidic residues" evidence="5">
    <location>
        <begin position="110"/>
        <end position="120"/>
    </location>
</feature>
<reference evidence="6 7" key="1">
    <citation type="journal article" date="2023" name="G3 (Bethesda)">
        <title>A chromosome-length genome assembly and annotation of blackberry (Rubus argutus, cv. 'Hillquist').</title>
        <authorList>
            <person name="Bruna T."/>
            <person name="Aryal R."/>
            <person name="Dudchenko O."/>
            <person name="Sargent D.J."/>
            <person name="Mead D."/>
            <person name="Buti M."/>
            <person name="Cavallini A."/>
            <person name="Hytonen T."/>
            <person name="Andres J."/>
            <person name="Pham M."/>
            <person name="Weisz D."/>
            <person name="Mascagni F."/>
            <person name="Usai G."/>
            <person name="Natali L."/>
            <person name="Bassil N."/>
            <person name="Fernandez G.E."/>
            <person name="Lomsadze A."/>
            <person name="Armour M."/>
            <person name="Olukolu B."/>
            <person name="Poorten T."/>
            <person name="Britton C."/>
            <person name="Davik J."/>
            <person name="Ashrafi H."/>
            <person name="Aiden E.L."/>
            <person name="Borodovsky M."/>
            <person name="Worthington M."/>
        </authorList>
    </citation>
    <scope>NUCLEOTIDE SEQUENCE [LARGE SCALE GENOMIC DNA]</scope>
    <source>
        <strain evidence="6">PI 553951</strain>
    </source>
</reference>